<protein>
    <recommendedName>
        <fullName evidence="4">RING-type domain-containing protein</fullName>
    </recommendedName>
</protein>
<keyword evidence="3" id="KW-1185">Reference proteome</keyword>
<accession>A0A2I1H7B9</accession>
<proteinExistence type="predicted"/>
<organism evidence="2 3">
    <name type="scientific">Rhizophagus irregularis</name>
    <dbReference type="NCBI Taxonomy" id="588596"/>
    <lineage>
        <taxon>Eukaryota</taxon>
        <taxon>Fungi</taxon>
        <taxon>Fungi incertae sedis</taxon>
        <taxon>Mucoromycota</taxon>
        <taxon>Glomeromycotina</taxon>
        <taxon>Glomeromycetes</taxon>
        <taxon>Glomerales</taxon>
        <taxon>Glomeraceae</taxon>
        <taxon>Rhizophagus</taxon>
    </lineage>
</organism>
<dbReference type="VEuPathDB" id="FungiDB:RhiirA1_512203"/>
<comment type="caution">
    <text evidence="2">The sequence shown here is derived from an EMBL/GenBank/DDBJ whole genome shotgun (WGS) entry which is preliminary data.</text>
</comment>
<dbReference type="EMBL" id="LLXI01001683">
    <property type="protein sequence ID" value="PKY54767.1"/>
    <property type="molecule type" value="Genomic_DNA"/>
</dbReference>
<dbReference type="SUPFAM" id="SSF57850">
    <property type="entry name" value="RING/U-box"/>
    <property type="match status" value="1"/>
</dbReference>
<feature type="compositionally biased region" description="Basic and acidic residues" evidence="1">
    <location>
        <begin position="107"/>
        <end position="119"/>
    </location>
</feature>
<name>A0A2I1H7B9_9GLOM</name>
<gene>
    <name evidence="2" type="ORF">RhiirA4_473759</name>
</gene>
<feature type="region of interest" description="Disordered" evidence="1">
    <location>
        <begin position="99"/>
        <end position="139"/>
    </location>
</feature>
<dbReference type="VEuPathDB" id="FungiDB:FUN_000028"/>
<reference evidence="2 3" key="1">
    <citation type="submission" date="2015-10" db="EMBL/GenBank/DDBJ databases">
        <title>Genome analyses suggest a sexual origin of heterokaryosis in a supposedly ancient asexual fungus.</title>
        <authorList>
            <person name="Ropars J."/>
            <person name="Sedzielewska K."/>
            <person name="Noel J."/>
            <person name="Charron P."/>
            <person name="Farinelli L."/>
            <person name="Marton T."/>
            <person name="Kruger M."/>
            <person name="Pelin A."/>
            <person name="Brachmann A."/>
            <person name="Corradi N."/>
        </authorList>
    </citation>
    <scope>NUCLEOTIDE SEQUENCE [LARGE SCALE GENOMIC DNA]</scope>
    <source>
        <strain evidence="2 3">A4</strain>
    </source>
</reference>
<dbReference type="AlphaFoldDB" id="A0A2I1H7B9"/>
<evidence type="ECO:0000256" key="1">
    <source>
        <dbReference type="SAM" id="MobiDB-lite"/>
    </source>
</evidence>
<evidence type="ECO:0000313" key="2">
    <source>
        <dbReference type="EMBL" id="PKY54767.1"/>
    </source>
</evidence>
<evidence type="ECO:0000313" key="3">
    <source>
        <dbReference type="Proteomes" id="UP000234323"/>
    </source>
</evidence>
<evidence type="ECO:0008006" key="4">
    <source>
        <dbReference type="Google" id="ProtNLM"/>
    </source>
</evidence>
<sequence length="204" mass="23198">MSIPNCEKNVDIMDPNFTRSKVNDSPSSQSRCRECSISKTESRVICTKCAEEISLNFPKDTVFLSCKHAVHYDRIDNRRKKCPICPAEDSELFPVEQALSTTQNKHSRNESDVSTEKSSSKKTKKSKSCKLNSPPSEPNSDSNIFLNLYNKIGDGEDLLRKITQDILRHYSDFGKALSKHYDYYRELKHGDLASQALVAEDVRK</sequence>
<dbReference type="Proteomes" id="UP000234323">
    <property type="component" value="Unassembled WGS sequence"/>
</dbReference>